<feature type="region of interest" description="Disordered" evidence="1">
    <location>
        <begin position="138"/>
        <end position="206"/>
    </location>
</feature>
<feature type="region of interest" description="Disordered" evidence="1">
    <location>
        <begin position="574"/>
        <end position="594"/>
    </location>
</feature>
<feature type="compositionally biased region" description="Polar residues" evidence="1">
    <location>
        <begin position="574"/>
        <end position="592"/>
    </location>
</feature>
<feature type="compositionally biased region" description="Polar residues" evidence="1">
    <location>
        <begin position="144"/>
        <end position="161"/>
    </location>
</feature>
<protein>
    <submittedName>
        <fullName evidence="2">Uncharacterized protein</fullName>
    </submittedName>
</protein>
<feature type="compositionally biased region" description="Polar residues" evidence="1">
    <location>
        <begin position="449"/>
        <end position="464"/>
    </location>
</feature>
<accession>A0AAR5QCX2</accession>
<feature type="region of interest" description="Disordered" evidence="1">
    <location>
        <begin position="496"/>
        <end position="521"/>
    </location>
</feature>
<feature type="region of interest" description="Disordered" evidence="1">
    <location>
        <begin position="361"/>
        <end position="397"/>
    </location>
</feature>
<dbReference type="GO" id="GO:0000226">
    <property type="term" value="P:microtubule cytoskeleton organization"/>
    <property type="evidence" value="ECO:0007669"/>
    <property type="project" value="TreeGrafter"/>
</dbReference>
<feature type="compositionally biased region" description="Basic and acidic residues" evidence="1">
    <location>
        <begin position="187"/>
        <end position="198"/>
    </location>
</feature>
<sequence length="914" mass="102838">MTITYFNDISVYFHMRNHYKMLKNVKSTVDTSIPQSLLKSPMAMHGLDKQSKGATNEHLRKIYNTSAHQSQPPKRRGLVKKHNCLNSEAKSEACLLGASSSRPGTRRNDNATPKEPLPYRSFSTAPFYNAEPMFKLKQKKRHSVLTTRSVNNPSTESQSTRLHLELPQDNSQTSEHVSAPTSQRTSISKEEDHSRGEDSNTSPTGSAEDHEYLLFLLRITEDIISNDFYSNSDIKMLFKSHVDLNKDRLNMRKMHLHIVNLCKELNIDCKEYQTLEDVNQPDSLNKFQNSPNGHSYVLSSEAFQGCRDCSVIRTSSLYKMQSIAESHNLSGDHNTMGNVSPVTPSLLKLLQKLSLGRVTERTEPAASTSTINSSNLHIPNTIENDEENDDFDGEKGPTDFDTFVKELNSKETNLEALNQKGNDVATFNDPSEEPVADLFSEKNQHEALTDSNSIDSVNVTQTPIGGSKTDIESSEKLATNSYSTSDFEKCSLTNSATTARKAERETEEVTKDVEEERMESAIPELNSEKLRENDDLESVASRKIQILTKERGNMLPKNKTNATYSKSLTALTESPQNTTSNKLHSVPTSARSNLIPDEDSILPLSDKKADDTEFLNLKQFEPLEILKQPEHCREITNSKDANPHLENEEKPCKTSDLKVILQGSIKDEDYVMIKGPVYVYKALLDSQPKLIVLAENSEQTRRDSMDSHKTFTVENRDVPEKTNLDQGVQYDVSLHSLEADTSMENILELTRTAYSQFMDMKLLDSDYDLTPEKDRSDNKYHHLLLDATTSVSGVNIPESLLLSDEYLVQNNRFTSTSDKKIGESRAEVGIENIIDDLGYRRFEPKLCEKSYVLHSKLTSSVSMPKLKLTGDASIRVQNKSIAKQRSSDLIHFQLSSQDSSLRSEGEAVNNIDFN</sequence>
<dbReference type="GO" id="GO:0036064">
    <property type="term" value="C:ciliary basal body"/>
    <property type="evidence" value="ECO:0007669"/>
    <property type="project" value="TreeGrafter"/>
</dbReference>
<organism evidence="2 3">
    <name type="scientific">Dendroctonus ponderosae</name>
    <name type="common">Mountain pine beetle</name>
    <dbReference type="NCBI Taxonomy" id="77166"/>
    <lineage>
        <taxon>Eukaryota</taxon>
        <taxon>Metazoa</taxon>
        <taxon>Ecdysozoa</taxon>
        <taxon>Arthropoda</taxon>
        <taxon>Hexapoda</taxon>
        <taxon>Insecta</taxon>
        <taxon>Pterygota</taxon>
        <taxon>Neoptera</taxon>
        <taxon>Endopterygota</taxon>
        <taxon>Coleoptera</taxon>
        <taxon>Polyphaga</taxon>
        <taxon>Cucujiformia</taxon>
        <taxon>Curculionidae</taxon>
        <taxon>Scolytinae</taxon>
        <taxon>Dendroctonus</taxon>
    </lineage>
</organism>
<dbReference type="Proteomes" id="UP000019118">
    <property type="component" value="Unassembled WGS sequence"/>
</dbReference>
<name>A0AAR5QCX2_DENPD</name>
<dbReference type="InterPro" id="IPR029357">
    <property type="entry name" value="SPATA7"/>
</dbReference>
<keyword evidence="3" id="KW-1185">Reference proteome</keyword>
<dbReference type="AlphaFoldDB" id="A0AAR5QCX2"/>
<dbReference type="EnsemblMetazoa" id="XM_019915511.1">
    <property type="protein sequence ID" value="XP_019771070.1"/>
    <property type="gene ID" value="LOC109545032"/>
</dbReference>
<feature type="region of interest" description="Disordered" evidence="1">
    <location>
        <begin position="95"/>
        <end position="123"/>
    </location>
</feature>
<feature type="compositionally biased region" description="Polar residues" evidence="1">
    <location>
        <begin position="365"/>
        <end position="382"/>
    </location>
</feature>
<reference evidence="3" key="1">
    <citation type="journal article" date="2013" name="Genome Biol.">
        <title>Draft genome of the mountain pine beetle, Dendroctonus ponderosae Hopkins, a major forest pest.</title>
        <authorList>
            <person name="Keeling C.I."/>
            <person name="Yuen M.M."/>
            <person name="Liao N.Y."/>
            <person name="Docking T.R."/>
            <person name="Chan S.K."/>
            <person name="Taylor G.A."/>
            <person name="Palmquist D.L."/>
            <person name="Jackman S.D."/>
            <person name="Nguyen A."/>
            <person name="Li M."/>
            <person name="Henderson H."/>
            <person name="Janes J.K."/>
            <person name="Zhao Y."/>
            <person name="Pandoh P."/>
            <person name="Moore R."/>
            <person name="Sperling F.A."/>
            <person name="Huber D.P."/>
            <person name="Birol I."/>
            <person name="Jones S.J."/>
            <person name="Bohlmann J."/>
        </authorList>
    </citation>
    <scope>NUCLEOTIDE SEQUENCE</scope>
</reference>
<dbReference type="PANTHER" id="PTHR14917">
    <property type="entry name" value="SPERMATOGENESIS-ASSOCIATED PROTEIN 7"/>
    <property type="match status" value="1"/>
</dbReference>
<feature type="compositionally biased region" description="Polar residues" evidence="1">
    <location>
        <begin position="168"/>
        <end position="186"/>
    </location>
</feature>
<dbReference type="PANTHER" id="PTHR14917:SF4">
    <property type="entry name" value="SPERMATOGENESIS-ASSOCIATED 7"/>
    <property type="match status" value="1"/>
</dbReference>
<evidence type="ECO:0000313" key="2">
    <source>
        <dbReference type="EnsemblMetazoa" id="XP_019771070.1"/>
    </source>
</evidence>
<reference evidence="2" key="2">
    <citation type="submission" date="2024-08" db="UniProtKB">
        <authorList>
            <consortium name="EnsemblMetazoa"/>
        </authorList>
    </citation>
    <scope>IDENTIFICATION</scope>
</reference>
<feature type="region of interest" description="Disordered" evidence="1">
    <location>
        <begin position="446"/>
        <end position="470"/>
    </location>
</feature>
<dbReference type="GO" id="GO:0005930">
    <property type="term" value="C:axoneme"/>
    <property type="evidence" value="ECO:0007669"/>
    <property type="project" value="TreeGrafter"/>
</dbReference>
<feature type="compositionally biased region" description="Acidic residues" evidence="1">
    <location>
        <begin position="383"/>
        <end position="392"/>
    </location>
</feature>
<evidence type="ECO:0000313" key="3">
    <source>
        <dbReference type="Proteomes" id="UP000019118"/>
    </source>
</evidence>
<feature type="compositionally biased region" description="Basic and acidic residues" evidence="1">
    <location>
        <begin position="500"/>
        <end position="514"/>
    </location>
</feature>
<evidence type="ECO:0000256" key="1">
    <source>
        <dbReference type="SAM" id="MobiDB-lite"/>
    </source>
</evidence>
<proteinExistence type="predicted"/>